<dbReference type="PANTHER" id="PTHR46558:SF4">
    <property type="entry name" value="DNA-BIDING PHAGE PROTEIN"/>
    <property type="match status" value="1"/>
</dbReference>
<keyword evidence="1" id="KW-0238">DNA-binding</keyword>
<organism evidence="4 5">
    <name type="scientific">Ignavigranum ruoffiae</name>
    <dbReference type="NCBI Taxonomy" id="89093"/>
    <lineage>
        <taxon>Bacteria</taxon>
        <taxon>Bacillati</taxon>
        <taxon>Bacillota</taxon>
        <taxon>Bacilli</taxon>
        <taxon>Lactobacillales</taxon>
        <taxon>Aerococcaceae</taxon>
        <taxon>Ignavigranum</taxon>
    </lineage>
</organism>
<dbReference type="RefSeq" id="WP_092572329.1">
    <property type="nucleotide sequence ID" value="NZ_FOEN01000009.1"/>
</dbReference>
<evidence type="ECO:0000256" key="1">
    <source>
        <dbReference type="ARBA" id="ARBA00023125"/>
    </source>
</evidence>
<feature type="transmembrane region" description="Helical" evidence="2">
    <location>
        <begin position="111"/>
        <end position="129"/>
    </location>
</feature>
<dbReference type="PROSITE" id="PS50943">
    <property type="entry name" value="HTH_CROC1"/>
    <property type="match status" value="1"/>
</dbReference>
<feature type="domain" description="HTH cro/C1-type" evidence="3">
    <location>
        <begin position="13"/>
        <end position="67"/>
    </location>
</feature>
<dbReference type="OrthoDB" id="9812495at2"/>
<evidence type="ECO:0000259" key="3">
    <source>
        <dbReference type="PROSITE" id="PS50943"/>
    </source>
</evidence>
<dbReference type="Gene3D" id="1.10.260.40">
    <property type="entry name" value="lambda repressor-like DNA-binding domains"/>
    <property type="match status" value="1"/>
</dbReference>
<evidence type="ECO:0000313" key="4">
    <source>
        <dbReference type="EMBL" id="SEQ35671.1"/>
    </source>
</evidence>
<dbReference type="EMBL" id="FOEN01000009">
    <property type="protein sequence ID" value="SEQ35671.1"/>
    <property type="molecule type" value="Genomic_DNA"/>
</dbReference>
<feature type="transmembrane region" description="Helical" evidence="2">
    <location>
        <begin position="226"/>
        <end position="246"/>
    </location>
</feature>
<dbReference type="Proteomes" id="UP000198833">
    <property type="component" value="Unassembled WGS sequence"/>
</dbReference>
<keyword evidence="2" id="KW-0812">Transmembrane</keyword>
<evidence type="ECO:0000256" key="2">
    <source>
        <dbReference type="SAM" id="Phobius"/>
    </source>
</evidence>
<dbReference type="SMART" id="SM00530">
    <property type="entry name" value="HTH_XRE"/>
    <property type="match status" value="1"/>
</dbReference>
<reference evidence="4 5" key="1">
    <citation type="submission" date="2016-10" db="EMBL/GenBank/DDBJ databases">
        <authorList>
            <person name="de Groot N.N."/>
        </authorList>
    </citation>
    <scope>NUCLEOTIDE SEQUENCE [LARGE SCALE GENOMIC DNA]</scope>
    <source>
        <strain evidence="4 5">DSM 15695</strain>
    </source>
</reference>
<dbReference type="Pfam" id="PF01381">
    <property type="entry name" value="HTH_3"/>
    <property type="match status" value="1"/>
</dbReference>
<name>A0A1H9FCI8_9LACT</name>
<protein>
    <submittedName>
        <fullName evidence="4">Helix-turn-helix domain-containing protein</fullName>
    </submittedName>
</protein>
<dbReference type="CDD" id="cd00093">
    <property type="entry name" value="HTH_XRE"/>
    <property type="match status" value="1"/>
</dbReference>
<dbReference type="SUPFAM" id="SSF47413">
    <property type="entry name" value="lambda repressor-like DNA-binding domains"/>
    <property type="match status" value="1"/>
</dbReference>
<keyword evidence="2" id="KW-0472">Membrane</keyword>
<dbReference type="AlphaFoldDB" id="A0A1H9FCI8"/>
<sequence length="255" mass="29645">MEQIDPKKVGTLIRQCRLDKQLTQKQLADKFFLSDSTVSKWERGLGLPDVELLLPLADELELTVSQLLLGSKDHVDQYEVQTVDQLLGQTIELKVNQQARAQERLARRRQYQGYLVLALGIWLLENLYLYLKQVPLWQEDYWIPSVLLLIFAIGFFFIIHESLPTYYDEHAISFYTDGILRMNLRGISFNNQNWPYILLRSRQTILGLLIVSPLFYYFFGQSAGKWNWLLTAIVVIALSVSLYLGAYQAKKAHQE</sequence>
<dbReference type="PANTHER" id="PTHR46558">
    <property type="entry name" value="TRACRIPTIONAL REGULATORY PROTEIN-RELATED-RELATED"/>
    <property type="match status" value="1"/>
</dbReference>
<gene>
    <name evidence="4" type="ORF">SAMN04488558_10910</name>
</gene>
<evidence type="ECO:0000313" key="5">
    <source>
        <dbReference type="Proteomes" id="UP000198833"/>
    </source>
</evidence>
<dbReference type="GO" id="GO:0003677">
    <property type="term" value="F:DNA binding"/>
    <property type="evidence" value="ECO:0007669"/>
    <property type="project" value="UniProtKB-KW"/>
</dbReference>
<dbReference type="STRING" id="89093.SAMN04488558_10910"/>
<dbReference type="InterPro" id="IPR001387">
    <property type="entry name" value="Cro/C1-type_HTH"/>
</dbReference>
<feature type="transmembrane region" description="Helical" evidence="2">
    <location>
        <begin position="204"/>
        <end position="220"/>
    </location>
</feature>
<proteinExistence type="predicted"/>
<feature type="transmembrane region" description="Helical" evidence="2">
    <location>
        <begin position="141"/>
        <end position="159"/>
    </location>
</feature>
<keyword evidence="2" id="KW-1133">Transmembrane helix</keyword>
<accession>A0A1H9FCI8</accession>
<dbReference type="InterPro" id="IPR010982">
    <property type="entry name" value="Lambda_DNA-bd_dom_sf"/>
</dbReference>
<keyword evidence="5" id="KW-1185">Reference proteome</keyword>